<dbReference type="Proteomes" id="UP001497680">
    <property type="component" value="Unassembled WGS sequence"/>
</dbReference>
<keyword evidence="2" id="KW-1185">Reference proteome</keyword>
<name>A0ACC0CK94_9PEZI</name>
<organism evidence="1 2">
    <name type="scientific">Hypoxylon rubiginosum</name>
    <dbReference type="NCBI Taxonomy" id="110542"/>
    <lineage>
        <taxon>Eukaryota</taxon>
        <taxon>Fungi</taxon>
        <taxon>Dikarya</taxon>
        <taxon>Ascomycota</taxon>
        <taxon>Pezizomycotina</taxon>
        <taxon>Sordariomycetes</taxon>
        <taxon>Xylariomycetidae</taxon>
        <taxon>Xylariales</taxon>
        <taxon>Hypoxylaceae</taxon>
        <taxon>Hypoxylon</taxon>
    </lineage>
</organism>
<protein>
    <submittedName>
        <fullName evidence="1">Uncharacterized protein</fullName>
    </submittedName>
</protein>
<comment type="caution">
    <text evidence="1">The sequence shown here is derived from an EMBL/GenBank/DDBJ whole genome shotgun (WGS) entry which is preliminary data.</text>
</comment>
<reference evidence="1 2" key="1">
    <citation type="journal article" date="2022" name="New Phytol.">
        <title>Ecological generalism drives hyperdiversity of secondary metabolite gene clusters in xylarialean endophytes.</title>
        <authorList>
            <person name="Franco M.E.E."/>
            <person name="Wisecaver J.H."/>
            <person name="Arnold A.E."/>
            <person name="Ju Y.M."/>
            <person name="Slot J.C."/>
            <person name="Ahrendt S."/>
            <person name="Moore L.P."/>
            <person name="Eastman K.E."/>
            <person name="Scott K."/>
            <person name="Konkel Z."/>
            <person name="Mondo S.J."/>
            <person name="Kuo A."/>
            <person name="Hayes R.D."/>
            <person name="Haridas S."/>
            <person name="Andreopoulos B."/>
            <person name="Riley R."/>
            <person name="LaButti K."/>
            <person name="Pangilinan J."/>
            <person name="Lipzen A."/>
            <person name="Amirebrahimi M."/>
            <person name="Yan J."/>
            <person name="Adam C."/>
            <person name="Keymanesh K."/>
            <person name="Ng V."/>
            <person name="Louie K."/>
            <person name="Northen T."/>
            <person name="Drula E."/>
            <person name="Henrissat B."/>
            <person name="Hsieh H.M."/>
            <person name="Youens-Clark K."/>
            <person name="Lutzoni F."/>
            <person name="Miadlikowska J."/>
            <person name="Eastwood D.C."/>
            <person name="Hamelin R.C."/>
            <person name="Grigoriev I.V."/>
            <person name="U'Ren J.M."/>
        </authorList>
    </citation>
    <scope>NUCLEOTIDE SEQUENCE [LARGE SCALE GENOMIC DNA]</scope>
    <source>
        <strain evidence="1 2">ER1909</strain>
    </source>
</reference>
<accession>A0ACC0CK94</accession>
<evidence type="ECO:0000313" key="2">
    <source>
        <dbReference type="Proteomes" id="UP001497680"/>
    </source>
</evidence>
<gene>
    <name evidence="1" type="ORF">F4821DRAFT_265484</name>
</gene>
<sequence>MASLKAQPGEPVAAPPPAQPSNPPHDIPHPQSQSQSNPQPHSQQPPQQQPQPQPQPQAQSQSRSRPKPSEPSAREYYGYLFNKDKLPTPILDALLRAIGHYISVNIGDRSIPELNPKKLATFYHAVGGDYDSLFITCPYKSISYIWQALGVQHTLQPTDNPFEAPCIPALTLKGWVRWETIQLLLEPQEHVPFIQFAVRNWALVHPDTGRPFPADLPKEAFPADCDPEIDAWHKECARKLRDEATPKDEHPPRREPSDPRVHTTYAHVRNPEANTAAPRARPEMDYFQRERQRERPVSFTHVAGSNYPGPHFTVNYSPGRRRVSTGKSSSSSSSSSSGSPGRSSRQRSHSDVHHHPPPPMEDRRASVHLDPRRPPVTRRHSHTRAYSVSPSDSDIDVHPRPSSKSRPQGPIPPPSSVRRMPVAAPVTPPIPIRTHHSEIRSEIRSDDVRRRSLPAEIKSRFTSLLSGSSDRHRSSSREKRHISNVAPGVHFRRENPPPSRLSRSVSGESYPPSDESEGELVHRYSSRSARERERIRERAVERDRLREREREEELERSRRREKAYLRPTAQRRSSSHAEVEGRTRDYSWDRRDRGRGADYERDARRVLTSDERESRDRRRYKDRGRSPILTGVSGRRYPGEPAWK</sequence>
<evidence type="ECO:0000313" key="1">
    <source>
        <dbReference type="EMBL" id="KAI6080844.1"/>
    </source>
</evidence>
<proteinExistence type="predicted"/>
<dbReference type="EMBL" id="MU394419">
    <property type="protein sequence ID" value="KAI6080844.1"/>
    <property type="molecule type" value="Genomic_DNA"/>
</dbReference>